<dbReference type="InterPro" id="IPR008928">
    <property type="entry name" value="6-hairpin_glycosidase_sf"/>
</dbReference>
<reference evidence="4" key="1">
    <citation type="submission" date="2021-02" db="EMBL/GenBank/DDBJ databases">
        <authorList>
            <person name="Nowell W R."/>
        </authorList>
    </citation>
    <scope>NUCLEOTIDE SEQUENCE</scope>
    <source>
        <strain evidence="4">Ploen Becks lab</strain>
    </source>
</reference>
<dbReference type="InterPro" id="IPR006775">
    <property type="entry name" value="GH116_catalytic"/>
</dbReference>
<gene>
    <name evidence="4" type="ORF">OXX778_LOCUS8387</name>
</gene>
<dbReference type="PANTHER" id="PTHR12654">
    <property type="entry name" value="BILE ACID BETA-GLUCOSIDASE-RELATED"/>
    <property type="match status" value="1"/>
</dbReference>
<dbReference type="AlphaFoldDB" id="A0A813V8C2"/>
<dbReference type="Gene3D" id="1.50.10.10">
    <property type="match status" value="1"/>
</dbReference>
<name>A0A813V8C2_9BILA</name>
<dbReference type="SUPFAM" id="SSF48208">
    <property type="entry name" value="Six-hairpin glycosidases"/>
    <property type="match status" value="1"/>
</dbReference>
<dbReference type="GO" id="GO:0016020">
    <property type="term" value="C:membrane"/>
    <property type="evidence" value="ECO:0007669"/>
    <property type="project" value="InterPro"/>
</dbReference>
<dbReference type="Pfam" id="PF12215">
    <property type="entry name" value="Glyco_hydr_116N"/>
    <property type="match status" value="1"/>
</dbReference>
<feature type="domain" description="Glycosyl-hydrolase family 116 catalytic region" evidence="2">
    <location>
        <begin position="438"/>
        <end position="800"/>
    </location>
</feature>
<dbReference type="GO" id="GO:0006680">
    <property type="term" value="P:glucosylceramide catabolic process"/>
    <property type="evidence" value="ECO:0007669"/>
    <property type="project" value="InterPro"/>
</dbReference>
<evidence type="ECO:0000259" key="2">
    <source>
        <dbReference type="Pfam" id="PF04685"/>
    </source>
</evidence>
<comment type="caution">
    <text evidence="4">The sequence shown here is derived from an EMBL/GenBank/DDBJ whole genome shotgun (WGS) entry which is preliminary data.</text>
</comment>
<organism evidence="4 5">
    <name type="scientific">Brachionus calyciflorus</name>
    <dbReference type="NCBI Taxonomy" id="104777"/>
    <lineage>
        <taxon>Eukaryota</taxon>
        <taxon>Metazoa</taxon>
        <taxon>Spiralia</taxon>
        <taxon>Gnathifera</taxon>
        <taxon>Rotifera</taxon>
        <taxon>Eurotatoria</taxon>
        <taxon>Monogononta</taxon>
        <taxon>Pseudotrocha</taxon>
        <taxon>Ploima</taxon>
        <taxon>Brachionidae</taxon>
        <taxon>Brachionus</taxon>
    </lineage>
</organism>
<evidence type="ECO:0000313" key="4">
    <source>
        <dbReference type="EMBL" id="CAF0839692.1"/>
    </source>
</evidence>
<keyword evidence="1" id="KW-0472">Membrane</keyword>
<dbReference type="GO" id="GO:0008422">
    <property type="term" value="F:beta-glucosidase activity"/>
    <property type="evidence" value="ECO:0007669"/>
    <property type="project" value="TreeGrafter"/>
</dbReference>
<dbReference type="EMBL" id="CAJNOC010001149">
    <property type="protein sequence ID" value="CAF0839692.1"/>
    <property type="molecule type" value="Genomic_DNA"/>
</dbReference>
<sequence length="814" mass="94769">MEKEFEEYSWSLKLSHEYNIKLEPFTTPRLKQIIGFIPFTLRYLKYHRECKKKNIQPHMDFFEPTKVKQIYGVPLGGIGTGTIGRSYAGAFTRYQLVPGIYEYETCEANLFTVNIRKKNHTVYQQTLCIKSSQQKGLKGWNMGYCGDHATYYALYPESWTVYDLPGQHVRLTCHQLSPVIPHNYKDSSLPVGLFNWTVENKNKEDIELSLMFTWQSGSCSDKFELTDVTSHSFKNYTNSNTSISGCVINQKLKNIPLEYCIAAKNSENTTITYNCQFYPDDERSGENLWNDLLKDGVLDNVEYDNRKKLNGKLAIAVCVQVKVKPLSKENVEFSLVWNMPKVSFHENQKTYKKFYTRYFPESNNEIAKDIACYSLSSREQWQKELYDFRKPILENKSLPKWYKTVIFNELYYISDGGTVWFDIKDDPTCKHEVVREYGRFAYLEGQEYRMYNTYDVHFNANFALLKLWPKLQLSLQYEFADTIPMESKNDIKFLMDGENGKQKSKNSLPHDIGDPYREPWITLNAYNSHDTKDWKDLNLKFILTVYRDYSYLKDLDYLKYIWPYIKLLMITVQSQDHDGDGLIDSQGHPDQTYDAWSVTGASAYCGGLHVAALSCICEIAKILKDDESLEKYSSILTRAKKAYNDKLWNGKYYKYDCSNSNYNDSIMTDMCCGHWYLRCSGFKHEVFEEEKVKSCLETIFDYNVMKYSNGEAGSVNGMRPNGKVDITSMQSEEMWIGTTCSLASLMIYEGLEDKAWKTLEGMYDLLYNKLGLAFQTPEALMKPNVYRSPGYMRGLCIWSIQYALEQKANQNQSN</sequence>
<evidence type="ECO:0000256" key="1">
    <source>
        <dbReference type="PIRNR" id="PIRNR028944"/>
    </source>
</evidence>
<keyword evidence="5" id="KW-1185">Reference proteome</keyword>
<keyword evidence="1" id="KW-0378">Hydrolase</keyword>
<dbReference type="InterPro" id="IPR014551">
    <property type="entry name" value="B_Glucosidase_GBA2-typ"/>
</dbReference>
<evidence type="ECO:0000259" key="3">
    <source>
        <dbReference type="Pfam" id="PF12215"/>
    </source>
</evidence>
<dbReference type="InterPro" id="IPR052566">
    <property type="entry name" value="Non-lysos_glucosylceramidase"/>
</dbReference>
<dbReference type="GO" id="GO:0005975">
    <property type="term" value="P:carbohydrate metabolic process"/>
    <property type="evidence" value="ECO:0007669"/>
    <property type="project" value="InterPro"/>
</dbReference>
<evidence type="ECO:0000313" key="5">
    <source>
        <dbReference type="Proteomes" id="UP000663879"/>
    </source>
</evidence>
<dbReference type="PIRSF" id="PIRSF028944">
    <property type="entry name" value="Beta_gluc_GBA2"/>
    <property type="match status" value="1"/>
</dbReference>
<dbReference type="Pfam" id="PF04685">
    <property type="entry name" value="DUF608"/>
    <property type="match status" value="1"/>
</dbReference>
<comment type="similarity">
    <text evidence="1">Belongs to the non-lysosomal glucosylceramidase family.</text>
</comment>
<comment type="function">
    <text evidence="1">Non-lysosomal glucosylceramidase that catalyzes the hydrolysis of glucosylceramide (GlcCer) to free glucose and ceramide.</text>
</comment>
<dbReference type="GO" id="GO:0004348">
    <property type="term" value="F:glucosylceramidase activity"/>
    <property type="evidence" value="ECO:0007669"/>
    <property type="project" value="UniProtKB-EC"/>
</dbReference>
<proteinExistence type="inferred from homology"/>
<feature type="domain" description="Glycosyl-hydrolase family 116 N-terminal" evidence="3">
    <location>
        <begin position="72"/>
        <end position="381"/>
    </location>
</feature>
<keyword evidence="1" id="KW-0443">Lipid metabolism</keyword>
<dbReference type="EC" id="3.2.1.45" evidence="1"/>
<dbReference type="PANTHER" id="PTHR12654:SF0">
    <property type="entry name" value="NON-LYSOSOMAL GLUCOSYLCERAMIDASE"/>
    <property type="match status" value="1"/>
</dbReference>
<comment type="catalytic activity">
    <reaction evidence="1">
        <text>a beta-D-glucosyl-(1&lt;-&gt;1')-N-acylsphing-4-enine + H2O = an N-acylsphing-4-enine + D-glucose</text>
        <dbReference type="Rhea" id="RHEA:13269"/>
        <dbReference type="ChEBI" id="CHEBI:4167"/>
        <dbReference type="ChEBI" id="CHEBI:15377"/>
        <dbReference type="ChEBI" id="CHEBI:22801"/>
        <dbReference type="ChEBI" id="CHEBI:52639"/>
        <dbReference type="EC" id="3.2.1.45"/>
    </reaction>
</comment>
<dbReference type="OrthoDB" id="730489at2759"/>
<dbReference type="InterPro" id="IPR024462">
    <property type="entry name" value="GH116_N"/>
</dbReference>
<protein>
    <recommendedName>
        <fullName evidence="1">Non-lysosomal glucosylceramidase</fullName>
        <shortName evidence="1">NLGase</shortName>
        <ecNumber evidence="1">3.2.1.45</ecNumber>
    </recommendedName>
</protein>
<keyword evidence="1" id="KW-0326">Glycosidase</keyword>
<dbReference type="InterPro" id="IPR012341">
    <property type="entry name" value="6hp_glycosidase-like_sf"/>
</dbReference>
<accession>A0A813V8C2</accession>
<dbReference type="Proteomes" id="UP000663879">
    <property type="component" value="Unassembled WGS sequence"/>
</dbReference>